<evidence type="ECO:0000313" key="1">
    <source>
        <dbReference type="EMBL" id="SVC66928.1"/>
    </source>
</evidence>
<organism evidence="1">
    <name type="scientific">marine metagenome</name>
    <dbReference type="NCBI Taxonomy" id="408172"/>
    <lineage>
        <taxon>unclassified sequences</taxon>
        <taxon>metagenomes</taxon>
        <taxon>ecological metagenomes</taxon>
    </lineage>
</organism>
<name>A0A382P2F2_9ZZZZ</name>
<dbReference type="EMBL" id="UINC01104057">
    <property type="protein sequence ID" value="SVC66928.1"/>
    <property type="molecule type" value="Genomic_DNA"/>
</dbReference>
<protein>
    <submittedName>
        <fullName evidence="1">Uncharacterized protein</fullName>
    </submittedName>
</protein>
<gene>
    <name evidence="1" type="ORF">METZ01_LOCUS319782</name>
</gene>
<proteinExistence type="predicted"/>
<reference evidence="1" key="1">
    <citation type="submission" date="2018-05" db="EMBL/GenBank/DDBJ databases">
        <authorList>
            <person name="Lanie J.A."/>
            <person name="Ng W.-L."/>
            <person name="Kazmierczak K.M."/>
            <person name="Andrzejewski T.M."/>
            <person name="Davidsen T.M."/>
            <person name="Wayne K.J."/>
            <person name="Tettelin H."/>
            <person name="Glass J.I."/>
            <person name="Rusch D."/>
            <person name="Podicherti R."/>
            <person name="Tsui H.-C.T."/>
            <person name="Winkler M.E."/>
        </authorList>
    </citation>
    <scope>NUCLEOTIDE SEQUENCE</scope>
</reference>
<feature type="non-terminal residue" evidence="1">
    <location>
        <position position="1"/>
    </location>
</feature>
<dbReference type="AlphaFoldDB" id="A0A382P2F2"/>
<feature type="non-terminal residue" evidence="1">
    <location>
        <position position="25"/>
    </location>
</feature>
<sequence length="25" mass="2952">TIRCMFVSHKRTAIRPGQAQFIYIN</sequence>
<accession>A0A382P2F2</accession>